<protein>
    <submittedName>
        <fullName evidence="1">Uncharacterized protein</fullName>
    </submittedName>
</protein>
<name>A0A1H5S9P2_9BACT</name>
<proteinExistence type="predicted"/>
<keyword evidence="2" id="KW-1185">Reference proteome</keyword>
<gene>
    <name evidence="1" type="ORF">SAMN03080598_00345</name>
</gene>
<dbReference type="EMBL" id="FNVR01000001">
    <property type="protein sequence ID" value="SEF47144.1"/>
    <property type="molecule type" value="Genomic_DNA"/>
</dbReference>
<accession>A0A1H5S9P2</accession>
<organism evidence="1 2">
    <name type="scientific">Algoriphagus boritolerans DSM 17298 = JCM 18970</name>
    <dbReference type="NCBI Taxonomy" id="1120964"/>
    <lineage>
        <taxon>Bacteria</taxon>
        <taxon>Pseudomonadati</taxon>
        <taxon>Bacteroidota</taxon>
        <taxon>Cytophagia</taxon>
        <taxon>Cytophagales</taxon>
        <taxon>Cyclobacteriaceae</taxon>
        <taxon>Algoriphagus</taxon>
    </lineage>
</organism>
<evidence type="ECO:0000313" key="1">
    <source>
        <dbReference type="EMBL" id="SEF47144.1"/>
    </source>
</evidence>
<dbReference type="AlphaFoldDB" id="A0A1H5S9P2"/>
<evidence type="ECO:0000313" key="2">
    <source>
        <dbReference type="Proteomes" id="UP000236736"/>
    </source>
</evidence>
<dbReference type="Proteomes" id="UP000236736">
    <property type="component" value="Unassembled WGS sequence"/>
</dbReference>
<reference evidence="2" key="1">
    <citation type="submission" date="2016-10" db="EMBL/GenBank/DDBJ databases">
        <authorList>
            <person name="Varghese N."/>
            <person name="Submissions S."/>
        </authorList>
    </citation>
    <scope>NUCLEOTIDE SEQUENCE [LARGE SCALE GENOMIC DNA]</scope>
    <source>
        <strain evidence="2">DSM 17298</strain>
    </source>
</reference>
<sequence length="78" mass="9001">MCIRTDARELDLGYFVSGYTSTDDCQQHIQLELNLALIWVRAANRIHIKQIKRLNVGKEILKLGDRKQIRQPSGLPQL</sequence>